<evidence type="ECO:0000256" key="2">
    <source>
        <dbReference type="ARBA" id="ARBA00022692"/>
    </source>
</evidence>
<feature type="transmembrane region" description="Helical" evidence="5">
    <location>
        <begin position="12"/>
        <end position="34"/>
    </location>
</feature>
<gene>
    <name evidence="6" type="ORF">L3556_14200</name>
</gene>
<feature type="transmembrane region" description="Helical" evidence="5">
    <location>
        <begin position="376"/>
        <end position="403"/>
    </location>
</feature>
<proteinExistence type="predicted"/>
<evidence type="ECO:0000313" key="7">
    <source>
        <dbReference type="Proteomes" id="UP001154265"/>
    </source>
</evidence>
<keyword evidence="7" id="KW-1185">Reference proteome</keyword>
<evidence type="ECO:0000256" key="4">
    <source>
        <dbReference type="ARBA" id="ARBA00023136"/>
    </source>
</evidence>
<dbReference type="PANTHER" id="PTHR43427">
    <property type="entry name" value="CHLORIDE CHANNEL PROTEIN CLC-E"/>
    <property type="match status" value="1"/>
</dbReference>
<dbReference type="InterPro" id="IPR001807">
    <property type="entry name" value="ClC"/>
</dbReference>
<dbReference type="InterPro" id="IPR014743">
    <property type="entry name" value="Cl-channel_core"/>
</dbReference>
<dbReference type="Gene3D" id="1.10.3080.10">
    <property type="entry name" value="Clc chloride channel"/>
    <property type="match status" value="1"/>
</dbReference>
<comment type="subcellular location">
    <subcellularLocation>
        <location evidence="1">Membrane</location>
        <topology evidence="1">Multi-pass membrane protein</topology>
    </subcellularLocation>
</comment>
<feature type="transmembrane region" description="Helical" evidence="5">
    <location>
        <begin position="150"/>
        <end position="173"/>
    </location>
</feature>
<dbReference type="CDD" id="cd00400">
    <property type="entry name" value="Voltage_gated_ClC"/>
    <property type="match status" value="1"/>
</dbReference>
<dbReference type="RefSeq" id="WP_277867994.1">
    <property type="nucleotide sequence ID" value="NZ_JAKKUT010000007.1"/>
</dbReference>
<evidence type="ECO:0000256" key="5">
    <source>
        <dbReference type="SAM" id="Phobius"/>
    </source>
</evidence>
<keyword evidence="3 5" id="KW-1133">Transmembrane helix</keyword>
<feature type="transmembrane region" description="Helical" evidence="5">
    <location>
        <begin position="54"/>
        <end position="76"/>
    </location>
</feature>
<dbReference type="EMBL" id="JAKKUT010000007">
    <property type="protein sequence ID" value="MDG2992073.1"/>
    <property type="molecule type" value="Genomic_DNA"/>
</dbReference>
<sequence>MTIRPKLSYSHLLFYALIVGVLGGLVATAFYMALEGGFTILWGTIPGRATALEWSHLLPHLWAVTALGGLLVGLSVKYFGATAGLTTAVEEIHTDGKLSYRHLPGMALASWLSLIFGSSAGPESPLIDINGGLGSWLGDRLKLHPQETRILTLCGMGAGMGVFFSAPLGAALFVLEVPHRRSLEFFEAIIPTLLSSFCGFAIFRVITGQTIGGIYRFPSYDQLRPIDILSAIFLGAVGAGLGIVFIQIHHALGRFLQPLQRYSLLLITLGGAAIGLIAMAFPITLFYGEHEIQMIIDKGTTISAHLLLTIALFKLVALSICLHSGFRGGVVFPLFFVGACLGMAVHQLIPTIPLAVALVCAMAAISVAIVKSPMGMVVILTIISHTAIMPLVTTAALTSYFLSQGFAFIPTQRSRRDATEFF</sequence>
<evidence type="ECO:0000313" key="6">
    <source>
        <dbReference type="EMBL" id="MDG2992073.1"/>
    </source>
</evidence>
<protein>
    <submittedName>
        <fullName evidence="6">Chloride channel protein</fullName>
    </submittedName>
</protein>
<comment type="caution">
    <text evidence="6">The sequence shown here is derived from an EMBL/GenBank/DDBJ whole genome shotgun (WGS) entry which is preliminary data.</text>
</comment>
<dbReference type="PRINTS" id="PR00762">
    <property type="entry name" value="CLCHANNEL"/>
</dbReference>
<dbReference type="Pfam" id="PF00654">
    <property type="entry name" value="Voltage_CLC"/>
    <property type="match status" value="1"/>
</dbReference>
<accession>A0ABT6F2I7</accession>
<dbReference type="InterPro" id="IPR050368">
    <property type="entry name" value="ClC-type_chloride_channel"/>
</dbReference>
<organism evidence="6 7">
    <name type="scientific">Candidatus Synechococcus calcipolaris G9</name>
    <dbReference type="NCBI Taxonomy" id="1497997"/>
    <lineage>
        <taxon>Bacteria</taxon>
        <taxon>Bacillati</taxon>
        <taxon>Cyanobacteriota</taxon>
        <taxon>Cyanophyceae</taxon>
        <taxon>Synechococcales</taxon>
        <taxon>Synechococcaceae</taxon>
        <taxon>Synechococcus</taxon>
    </lineage>
</organism>
<feature type="transmembrane region" description="Helical" evidence="5">
    <location>
        <begin position="352"/>
        <end position="370"/>
    </location>
</feature>
<reference evidence="6" key="2">
    <citation type="submission" date="2022-01" db="EMBL/GenBank/DDBJ databases">
        <authorList>
            <person name="Zivanovic Y."/>
            <person name="Moreira D."/>
            <person name="Lopez-Garcia P."/>
        </authorList>
    </citation>
    <scope>NUCLEOTIDE SEQUENCE</scope>
    <source>
        <strain evidence="6">G9</strain>
    </source>
</reference>
<dbReference type="Proteomes" id="UP001154265">
    <property type="component" value="Unassembled WGS sequence"/>
</dbReference>
<keyword evidence="4 5" id="KW-0472">Membrane</keyword>
<dbReference type="SUPFAM" id="SSF81340">
    <property type="entry name" value="Clc chloride channel"/>
    <property type="match status" value="1"/>
</dbReference>
<feature type="transmembrane region" description="Helical" evidence="5">
    <location>
        <begin position="299"/>
        <end position="320"/>
    </location>
</feature>
<reference evidence="6" key="1">
    <citation type="journal article" date="2022" name="Genome Biol. Evol.">
        <title>A New Gene Family Diagnostic for Intracellular Biomineralization of Amorphous Ca Carbonates by Cyanobacteria.</title>
        <authorList>
            <person name="Benzerara K."/>
            <person name="Duprat E."/>
            <person name="Bitard-Feildel T."/>
            <person name="Caumes G."/>
            <person name="Cassier-Chauvat C."/>
            <person name="Chauvat F."/>
            <person name="Dezi M."/>
            <person name="Diop S.I."/>
            <person name="Gaschignard G."/>
            <person name="Gorgen S."/>
            <person name="Gugger M."/>
            <person name="Lopez-Garcia P."/>
            <person name="Millet M."/>
            <person name="Skouri-Panet F."/>
            <person name="Moreira D."/>
            <person name="Callebaut I."/>
        </authorList>
    </citation>
    <scope>NUCLEOTIDE SEQUENCE</scope>
    <source>
        <strain evidence="6">G9</strain>
    </source>
</reference>
<dbReference type="PANTHER" id="PTHR43427:SF12">
    <property type="entry name" value="CHLORIDE TRANSPORTER"/>
    <property type="match status" value="1"/>
</dbReference>
<keyword evidence="2 5" id="KW-0812">Transmembrane</keyword>
<feature type="transmembrane region" description="Helical" evidence="5">
    <location>
        <begin position="185"/>
        <end position="207"/>
    </location>
</feature>
<evidence type="ECO:0000256" key="3">
    <source>
        <dbReference type="ARBA" id="ARBA00022989"/>
    </source>
</evidence>
<feature type="transmembrane region" description="Helical" evidence="5">
    <location>
        <begin position="262"/>
        <end position="287"/>
    </location>
</feature>
<feature type="transmembrane region" description="Helical" evidence="5">
    <location>
        <begin position="228"/>
        <end position="250"/>
    </location>
</feature>
<evidence type="ECO:0000256" key="1">
    <source>
        <dbReference type="ARBA" id="ARBA00004141"/>
    </source>
</evidence>
<name>A0ABT6F2I7_9SYNE</name>